<keyword evidence="1" id="KW-0472">Membrane</keyword>
<feature type="transmembrane region" description="Helical" evidence="1">
    <location>
        <begin position="103"/>
        <end position="122"/>
    </location>
</feature>
<name>A0A098YQ43_9BACT</name>
<dbReference type="RefSeq" id="WP_036930070.1">
    <property type="nucleotide sequence ID" value="NZ_JRPQ01000279.1"/>
</dbReference>
<dbReference type="GO" id="GO:0016780">
    <property type="term" value="F:phosphotransferase activity, for other substituted phosphate groups"/>
    <property type="evidence" value="ECO:0007669"/>
    <property type="project" value="InterPro"/>
</dbReference>
<comment type="caution">
    <text evidence="2">The sequence shown here is derived from an EMBL/GenBank/DDBJ whole genome shotgun (WGS) entry which is preliminary data.</text>
</comment>
<organism evidence="2 3">
    <name type="scientific">Hoylesella timonensis S9-PR14</name>
    <dbReference type="NCBI Taxonomy" id="1401062"/>
    <lineage>
        <taxon>Bacteria</taxon>
        <taxon>Pseudomonadati</taxon>
        <taxon>Bacteroidota</taxon>
        <taxon>Bacteroidia</taxon>
        <taxon>Bacteroidales</taxon>
        <taxon>Prevotellaceae</taxon>
        <taxon>Hoylesella</taxon>
    </lineage>
</organism>
<feature type="transmembrane region" description="Helical" evidence="1">
    <location>
        <begin position="270"/>
        <end position="288"/>
    </location>
</feature>
<gene>
    <name evidence="2" type="ORF">HMPREF9304_14435</name>
</gene>
<evidence type="ECO:0000313" key="2">
    <source>
        <dbReference type="EMBL" id="KGI20718.1"/>
    </source>
</evidence>
<dbReference type="InterPro" id="IPR000462">
    <property type="entry name" value="CDP-OH_P_trans"/>
</dbReference>
<feature type="transmembrane region" description="Helical" evidence="1">
    <location>
        <begin position="134"/>
        <end position="153"/>
    </location>
</feature>
<keyword evidence="1" id="KW-0812">Transmembrane</keyword>
<dbReference type="GO" id="GO:0016020">
    <property type="term" value="C:membrane"/>
    <property type="evidence" value="ECO:0007669"/>
    <property type="project" value="InterPro"/>
</dbReference>
<proteinExistence type="predicted"/>
<dbReference type="EMBL" id="JRPQ01000279">
    <property type="protein sequence ID" value="KGI20718.1"/>
    <property type="molecule type" value="Genomic_DNA"/>
</dbReference>
<dbReference type="InterPro" id="IPR043130">
    <property type="entry name" value="CDP-OH_PTrfase_TM_dom"/>
</dbReference>
<dbReference type="Gene3D" id="1.20.120.1760">
    <property type="match status" value="1"/>
</dbReference>
<sequence>MGRFKELLKASMKSKDTEEWLDVHFTRPIGLVFALLWKRLGVHPNAVTILSIFLGIGAAYCFYFVDVWHNVCGVLLLMFANFCDSTDGQLARLTGKHTFIGRMLDGFASGLWFVGIYVALALRMQHQLMPGTTVPWGAGIWTLALVAGVLCHTTQSSLGDYYRQIHLYFLKGEGGSELGHSKQQYLIYKHLDKGDWLKRLFYLNYTSYCRSQERRTPAFQMFFQRFKSHPDNTVRQQFIDGSRPLMPYTNILTFNTRAICLYVTCLLNCPWLYFIFEITVLQLIYIYMHQRHEKLCTEKISLLSKTATTQQTNQS</sequence>
<reference evidence="2 3" key="1">
    <citation type="submission" date="2014-07" db="EMBL/GenBank/DDBJ databases">
        <authorList>
            <person name="McCorrison J."/>
            <person name="Sanka R."/>
            <person name="Torralba M."/>
            <person name="Gillis M."/>
            <person name="Haft D.H."/>
            <person name="Methe B."/>
            <person name="Sutton G."/>
            <person name="Nelson K.E."/>
        </authorList>
    </citation>
    <scope>NUCLEOTIDE SEQUENCE [LARGE SCALE GENOMIC DNA]</scope>
    <source>
        <strain evidence="2 3">S9-PR14</strain>
    </source>
</reference>
<dbReference type="OrthoDB" id="9785831at2"/>
<dbReference type="AlphaFoldDB" id="A0A098YQ43"/>
<dbReference type="GO" id="GO:0008654">
    <property type="term" value="P:phospholipid biosynthetic process"/>
    <property type="evidence" value="ECO:0007669"/>
    <property type="project" value="InterPro"/>
</dbReference>
<keyword evidence="2" id="KW-0808">Transferase</keyword>
<protein>
    <submittedName>
        <fullName evidence="2">CDP-alcohol phosphatidyltransferase</fullName>
    </submittedName>
</protein>
<accession>A0A098YQ43</accession>
<dbReference type="Pfam" id="PF01066">
    <property type="entry name" value="CDP-OH_P_transf"/>
    <property type="match status" value="1"/>
</dbReference>
<evidence type="ECO:0000256" key="1">
    <source>
        <dbReference type="SAM" id="Phobius"/>
    </source>
</evidence>
<dbReference type="Proteomes" id="UP000029723">
    <property type="component" value="Unassembled WGS sequence"/>
</dbReference>
<keyword evidence="1" id="KW-1133">Transmembrane helix</keyword>
<feature type="transmembrane region" description="Helical" evidence="1">
    <location>
        <begin position="49"/>
        <end position="82"/>
    </location>
</feature>
<evidence type="ECO:0000313" key="3">
    <source>
        <dbReference type="Proteomes" id="UP000029723"/>
    </source>
</evidence>